<dbReference type="EMBL" id="BRYB01000021">
    <property type="protein sequence ID" value="GMI20682.1"/>
    <property type="molecule type" value="Genomic_DNA"/>
</dbReference>
<evidence type="ECO:0000256" key="2">
    <source>
        <dbReference type="SAM" id="MobiDB-lite"/>
    </source>
</evidence>
<dbReference type="PANTHER" id="PTHR34598">
    <property type="entry name" value="BLL6449 PROTEIN"/>
    <property type="match status" value="1"/>
</dbReference>
<dbReference type="NCBIfam" id="NF041278">
    <property type="entry name" value="CmcJ_NvfI_EfuI"/>
    <property type="match status" value="1"/>
</dbReference>
<organism evidence="3 4">
    <name type="scientific">Tetraparma gracilis</name>
    <dbReference type="NCBI Taxonomy" id="2962635"/>
    <lineage>
        <taxon>Eukaryota</taxon>
        <taxon>Sar</taxon>
        <taxon>Stramenopiles</taxon>
        <taxon>Ochrophyta</taxon>
        <taxon>Bolidophyceae</taxon>
        <taxon>Parmales</taxon>
        <taxon>Triparmaceae</taxon>
        <taxon>Tetraparma</taxon>
    </lineage>
</organism>
<name>A0ABQ6M6V7_9STRA</name>
<feature type="region of interest" description="Disordered" evidence="2">
    <location>
        <begin position="314"/>
        <end position="335"/>
    </location>
</feature>
<evidence type="ECO:0000313" key="4">
    <source>
        <dbReference type="Proteomes" id="UP001165060"/>
    </source>
</evidence>
<comment type="similarity">
    <text evidence="1">Belongs to the asaB hydroxylase/desaturase family.</text>
</comment>
<gene>
    <name evidence="3" type="ORF">TeGR_g12958</name>
</gene>
<protein>
    <submittedName>
        <fullName evidence="3">Uncharacterized protein</fullName>
    </submittedName>
</protein>
<dbReference type="PANTHER" id="PTHR34598:SF3">
    <property type="entry name" value="OXIDOREDUCTASE AN1597"/>
    <property type="match status" value="1"/>
</dbReference>
<evidence type="ECO:0000256" key="1">
    <source>
        <dbReference type="ARBA" id="ARBA00023604"/>
    </source>
</evidence>
<accession>A0ABQ6M6V7</accession>
<comment type="caution">
    <text evidence="3">The sequence shown here is derived from an EMBL/GenBank/DDBJ whole genome shotgun (WGS) entry which is preliminary data.</text>
</comment>
<keyword evidence="4" id="KW-1185">Reference proteome</keyword>
<dbReference type="Proteomes" id="UP001165060">
    <property type="component" value="Unassembled WGS sequence"/>
</dbReference>
<dbReference type="InterPro" id="IPR044053">
    <property type="entry name" value="AsaB-like"/>
</dbReference>
<sequence length="1018" mass="109764">MPITTLIQPIAMSTKCLIFKDQGNMLKYTVGNLWCGAGYPTLAFGVRKSTLSYAISIFHKANKEGNMSTEAMVMGIKLLSFGISVVVLEGNIMLLYLSQDLKYAAIASIFSIFTETAGKAYVVKSTQAQINKHLERGVMKGAKATAAAIADVLRQGAQQGANEEGASGEQDEKMTPEYWAENLAMLAIRWSQEIVVEKSCILYGAVVTMLIDAVKSPHSLFVQLQLLAIFYGCEIFADLLFVFVLDGQFSVPLGAEGDVGGEADLELAAALAASAASFERERARTSSSLPPVQGQELPDPGLLRALRLSVLEAEAPPGRASSASSGGGSGGRDDGEIAEALRLSALSAPPSASSSSGGGDDDIAEALRLSALSAPPSATLREFFSTVPVREERSPDVVTYGLHLPPIPNSEGAAAPPPPSSFTQISVDSSNYVNATLNYTDPATLSPVPVPIKILDARSLGVENFSLAVNGFALVPHETSLENKDFYDESRKGKNMREKVYRAEMESLIESHLGADKVFILADQVRNGKKAAAAKSIGANAFAGGGVQKYATVVHTDFCAANSVKKFYRTNGIPPGVKVRYMLINAWRNISDTPIYNNSLACVDTTSVDPEHFVRFDEPLKPGATCKGRNGGSLGDCAEQYRLTPQGAKDHRWCYFEGMKKDELLLFAQFDSDPDRVSRFCFHSAFSDPAKGSGGPPRESMEIRAMALFLEADPTWGVLNLAQIKHSLADNMDLGGNEEAQERSLQERLAHGAERGMVKPEEVEKIAEHAALMHLDSFTVLEGLSAEKGREYDPGDWEPLAAARGGGRAGGSSTPKMVLCRRTDPKRFVFANLAALKRGEVAELTLSSHPGMAVGRKYREERRHGPWRYTESFVGRCEPVRVSLLDNQYLKLADADLVLDVAMWSMKPGTSVHFVGGTSKKDKTKLGGGGRDFVLEADGTISCKHRPDLVTPFKDERATGTWTSTPSSITVSWDSLSRGGFELKTKFVKFKGKQKFKGVHVVNGAEVKGTAGALVIEQ</sequence>
<evidence type="ECO:0000313" key="3">
    <source>
        <dbReference type="EMBL" id="GMI20682.1"/>
    </source>
</evidence>
<proteinExistence type="inferred from homology"/>
<reference evidence="3 4" key="1">
    <citation type="journal article" date="2023" name="Commun. Biol.">
        <title>Genome analysis of Parmales, the sister group of diatoms, reveals the evolutionary specialization of diatoms from phago-mixotrophs to photoautotrophs.</title>
        <authorList>
            <person name="Ban H."/>
            <person name="Sato S."/>
            <person name="Yoshikawa S."/>
            <person name="Yamada K."/>
            <person name="Nakamura Y."/>
            <person name="Ichinomiya M."/>
            <person name="Sato N."/>
            <person name="Blanc-Mathieu R."/>
            <person name="Endo H."/>
            <person name="Kuwata A."/>
            <person name="Ogata H."/>
        </authorList>
    </citation>
    <scope>NUCLEOTIDE SEQUENCE [LARGE SCALE GENOMIC DNA]</scope>
</reference>